<dbReference type="Proteomes" id="UP001206925">
    <property type="component" value="Unassembled WGS sequence"/>
</dbReference>
<feature type="non-terminal residue" evidence="1">
    <location>
        <position position="1"/>
    </location>
</feature>
<organism evidence="1 2">
    <name type="scientific">Ambrosia artemisiifolia</name>
    <name type="common">Common ragweed</name>
    <dbReference type="NCBI Taxonomy" id="4212"/>
    <lineage>
        <taxon>Eukaryota</taxon>
        <taxon>Viridiplantae</taxon>
        <taxon>Streptophyta</taxon>
        <taxon>Embryophyta</taxon>
        <taxon>Tracheophyta</taxon>
        <taxon>Spermatophyta</taxon>
        <taxon>Magnoliopsida</taxon>
        <taxon>eudicotyledons</taxon>
        <taxon>Gunneridae</taxon>
        <taxon>Pentapetalae</taxon>
        <taxon>asterids</taxon>
        <taxon>campanulids</taxon>
        <taxon>Asterales</taxon>
        <taxon>Asteraceae</taxon>
        <taxon>Asteroideae</taxon>
        <taxon>Heliantheae alliance</taxon>
        <taxon>Heliantheae</taxon>
        <taxon>Ambrosia</taxon>
    </lineage>
</organism>
<name>A0AAD5CD99_AMBAR</name>
<keyword evidence="2" id="KW-1185">Reference proteome</keyword>
<protein>
    <recommendedName>
        <fullName evidence="3">F-box/LRR-repeat protein</fullName>
    </recommendedName>
</protein>
<dbReference type="PANTHER" id="PTHR34223:SF101">
    <property type="entry name" value="F-BOX DOMAIN-CONTAINING PROTEIN"/>
    <property type="match status" value="1"/>
</dbReference>
<comment type="caution">
    <text evidence="1">The sequence shown here is derived from an EMBL/GenBank/DDBJ whole genome shotgun (WGS) entry which is preliminary data.</text>
</comment>
<gene>
    <name evidence="1" type="ORF">M8C21_024265</name>
</gene>
<sequence>MSGYGYRHYVRIPLTLYFPALTTLNLFCVAMHFDDTTDKCGNLLSNCASLKNLTLNNCRIVGGRSKDLKICHLGLSNLTLEDGGYNYVSVDTPQLKNFTLINFPSVHLVSAPNLASLHLEDDKDKHFGHPLKVSADLLHLEKVDVCIRCSHEYEYKDYAQDIVCLLQQLYSVKCLTLNSELVKLLSSSVELISDQPSPFTRLKSLKIYPSDITEPEVTMSTEVKNFLLDSSQDATFTLVSHEEVRAGMNVASAENRMRELQMLLDQWTE</sequence>
<dbReference type="InterPro" id="IPR053197">
    <property type="entry name" value="F-box_SCFL_complex_component"/>
</dbReference>
<dbReference type="SUPFAM" id="SSF52047">
    <property type="entry name" value="RNI-like"/>
    <property type="match status" value="1"/>
</dbReference>
<dbReference type="PANTHER" id="PTHR34223">
    <property type="entry name" value="OS11G0201299 PROTEIN"/>
    <property type="match status" value="1"/>
</dbReference>
<accession>A0AAD5CD99</accession>
<evidence type="ECO:0000313" key="2">
    <source>
        <dbReference type="Proteomes" id="UP001206925"/>
    </source>
</evidence>
<dbReference type="EMBL" id="JAMZMK010008565">
    <property type="protein sequence ID" value="KAI7739801.1"/>
    <property type="molecule type" value="Genomic_DNA"/>
</dbReference>
<dbReference type="AlphaFoldDB" id="A0AAD5CD99"/>
<proteinExistence type="predicted"/>
<evidence type="ECO:0000313" key="1">
    <source>
        <dbReference type="EMBL" id="KAI7739801.1"/>
    </source>
</evidence>
<evidence type="ECO:0008006" key="3">
    <source>
        <dbReference type="Google" id="ProtNLM"/>
    </source>
</evidence>
<reference evidence="1" key="1">
    <citation type="submission" date="2022-06" db="EMBL/GenBank/DDBJ databases">
        <title>Uncovering the hologenomic basis of an extraordinary plant invasion.</title>
        <authorList>
            <person name="Bieker V.C."/>
            <person name="Martin M.D."/>
            <person name="Gilbert T."/>
            <person name="Hodgins K."/>
            <person name="Battlay P."/>
            <person name="Petersen B."/>
            <person name="Wilson J."/>
        </authorList>
    </citation>
    <scope>NUCLEOTIDE SEQUENCE</scope>
    <source>
        <strain evidence="1">AA19_3_7</strain>
        <tissue evidence="1">Leaf</tissue>
    </source>
</reference>